<dbReference type="Proteomes" id="UP000224567">
    <property type="component" value="Unassembled WGS sequence"/>
</dbReference>
<dbReference type="InterPro" id="IPR038237">
    <property type="entry name" value="Ribosomal_eS4_central_sf"/>
</dbReference>
<dbReference type="PANTHER" id="PTHR11581">
    <property type="entry name" value="30S/40S RIBOSOMAL PROTEIN S4"/>
    <property type="match status" value="1"/>
</dbReference>
<evidence type="ECO:0000259" key="6">
    <source>
        <dbReference type="Pfam" id="PF00900"/>
    </source>
</evidence>
<gene>
    <name evidence="7" type="ORF">CQW23_06122</name>
</gene>
<dbReference type="GO" id="GO:0019843">
    <property type="term" value="F:rRNA binding"/>
    <property type="evidence" value="ECO:0007669"/>
    <property type="project" value="UniProtKB-KW"/>
</dbReference>
<dbReference type="InterPro" id="IPR000876">
    <property type="entry name" value="Ribosomal_eS4"/>
</dbReference>
<keyword evidence="5" id="KW-0687">Ribonucleoprotein</keyword>
<comment type="similarity">
    <text evidence="1">Belongs to the eukaryotic ribosomal protein eS4 family.</text>
</comment>
<feature type="domain" description="Small ribosomal subunit protein eS4 central region" evidence="6">
    <location>
        <begin position="30"/>
        <end position="104"/>
    </location>
</feature>
<evidence type="ECO:0000256" key="5">
    <source>
        <dbReference type="ARBA" id="ARBA00023274"/>
    </source>
</evidence>
<comment type="caution">
    <text evidence="7">The sequence shown here is derived from an EMBL/GenBank/DDBJ whole genome shotgun (WGS) entry which is preliminary data.</text>
</comment>
<dbReference type="GO" id="GO:0003735">
    <property type="term" value="F:structural constituent of ribosome"/>
    <property type="evidence" value="ECO:0007669"/>
    <property type="project" value="InterPro"/>
</dbReference>
<dbReference type="EMBL" id="MLFT02000003">
    <property type="protein sequence ID" value="PHT51660.1"/>
    <property type="molecule type" value="Genomic_DNA"/>
</dbReference>
<sequence>MQRQVLVNGKVRIDKTYPDGFMDVVSILKTNESFRLLYDTKGQFCLHSLRDEEAKFNLCKVYSVQFGQKEISYLNTYDRRTIRYPDPLIKANDTIKLDLESNKIVHFIKFDVGNVVISSGAKIFIEGVQN</sequence>
<dbReference type="PANTHER" id="PTHR11581:SF0">
    <property type="entry name" value="SMALL RIBOSOMAL SUBUNIT PROTEIN ES4"/>
    <property type="match status" value="1"/>
</dbReference>
<evidence type="ECO:0000256" key="3">
    <source>
        <dbReference type="ARBA" id="ARBA00022884"/>
    </source>
</evidence>
<evidence type="ECO:0000256" key="4">
    <source>
        <dbReference type="ARBA" id="ARBA00022980"/>
    </source>
</evidence>
<dbReference type="FunFam" id="2.40.50.740:FF:000001">
    <property type="entry name" value="40S ribosomal protein S4"/>
    <property type="match status" value="1"/>
</dbReference>
<dbReference type="InterPro" id="IPR013845">
    <property type="entry name" value="Ribosomal_eS4_central_region"/>
</dbReference>
<dbReference type="GO" id="GO:0022627">
    <property type="term" value="C:cytosolic small ribosomal subunit"/>
    <property type="evidence" value="ECO:0007669"/>
    <property type="project" value="TreeGrafter"/>
</dbReference>
<accession>A0A2G2X2H8</accession>
<keyword evidence="8" id="KW-1185">Reference proteome</keyword>
<reference evidence="8" key="2">
    <citation type="journal article" date="2017" name="J. Anim. Genet.">
        <title>Multiple reference genome sequences of hot pepper reveal the massive evolution of plant disease resistance genes by retroduplication.</title>
        <authorList>
            <person name="Kim S."/>
            <person name="Park J."/>
            <person name="Yeom S.-I."/>
            <person name="Kim Y.-M."/>
            <person name="Seo E."/>
            <person name="Kim K.-T."/>
            <person name="Kim M.-S."/>
            <person name="Lee J.M."/>
            <person name="Cheong K."/>
            <person name="Shin H.-S."/>
            <person name="Kim S.-B."/>
            <person name="Han K."/>
            <person name="Lee J."/>
            <person name="Park M."/>
            <person name="Lee H.-A."/>
            <person name="Lee H.-Y."/>
            <person name="Lee Y."/>
            <person name="Oh S."/>
            <person name="Lee J.H."/>
            <person name="Choi E."/>
            <person name="Choi E."/>
            <person name="Lee S.E."/>
            <person name="Jeon J."/>
            <person name="Kim H."/>
            <person name="Choi G."/>
            <person name="Song H."/>
            <person name="Lee J."/>
            <person name="Lee S.-C."/>
            <person name="Kwon J.-K."/>
            <person name="Lee H.-Y."/>
            <person name="Koo N."/>
            <person name="Hong Y."/>
            <person name="Kim R.W."/>
            <person name="Kang W.-H."/>
            <person name="Huh J.H."/>
            <person name="Kang B.-C."/>
            <person name="Yang T.-J."/>
            <person name="Lee Y.-H."/>
            <person name="Bennetzen J.L."/>
            <person name="Choi D."/>
        </authorList>
    </citation>
    <scope>NUCLEOTIDE SEQUENCE [LARGE SCALE GENOMIC DNA]</scope>
    <source>
        <strain evidence="8">cv. PBC81</strain>
    </source>
</reference>
<dbReference type="InterPro" id="IPR036986">
    <property type="entry name" value="S4_RNA-bd_sf"/>
</dbReference>
<dbReference type="OrthoDB" id="1723304at2759"/>
<protein>
    <submittedName>
        <fullName evidence="7">40S ribosomal protein S4</fullName>
    </submittedName>
</protein>
<keyword evidence="4 7" id="KW-0689">Ribosomal protein</keyword>
<proteinExistence type="inferred from homology"/>
<evidence type="ECO:0000313" key="8">
    <source>
        <dbReference type="Proteomes" id="UP000224567"/>
    </source>
</evidence>
<name>A0A2G2X2H8_CAPBA</name>
<evidence type="ECO:0000256" key="2">
    <source>
        <dbReference type="ARBA" id="ARBA00022730"/>
    </source>
</evidence>
<dbReference type="AlphaFoldDB" id="A0A2G2X2H8"/>
<dbReference type="STRING" id="33114.A0A2G2X2H8"/>
<reference evidence="7 8" key="1">
    <citation type="journal article" date="2017" name="Genome Biol.">
        <title>New reference genome sequences of hot pepper reveal the massive evolution of plant disease-resistance genes by retroduplication.</title>
        <authorList>
            <person name="Kim S."/>
            <person name="Park J."/>
            <person name="Yeom S.I."/>
            <person name="Kim Y.M."/>
            <person name="Seo E."/>
            <person name="Kim K.T."/>
            <person name="Kim M.S."/>
            <person name="Lee J.M."/>
            <person name="Cheong K."/>
            <person name="Shin H.S."/>
            <person name="Kim S.B."/>
            <person name="Han K."/>
            <person name="Lee J."/>
            <person name="Park M."/>
            <person name="Lee H.A."/>
            <person name="Lee H.Y."/>
            <person name="Lee Y."/>
            <person name="Oh S."/>
            <person name="Lee J.H."/>
            <person name="Choi E."/>
            <person name="Choi E."/>
            <person name="Lee S.E."/>
            <person name="Jeon J."/>
            <person name="Kim H."/>
            <person name="Choi G."/>
            <person name="Song H."/>
            <person name="Lee J."/>
            <person name="Lee S.C."/>
            <person name="Kwon J.K."/>
            <person name="Lee H.Y."/>
            <person name="Koo N."/>
            <person name="Hong Y."/>
            <person name="Kim R.W."/>
            <person name="Kang W.H."/>
            <person name="Huh J.H."/>
            <person name="Kang B.C."/>
            <person name="Yang T.J."/>
            <person name="Lee Y.H."/>
            <person name="Bennetzen J.L."/>
            <person name="Choi D."/>
        </authorList>
    </citation>
    <scope>NUCLEOTIDE SEQUENCE [LARGE SCALE GENOMIC DNA]</scope>
    <source>
        <strain evidence="8">cv. PBC81</strain>
    </source>
</reference>
<dbReference type="Gene3D" id="2.40.50.740">
    <property type="match status" value="1"/>
</dbReference>
<evidence type="ECO:0000313" key="7">
    <source>
        <dbReference type="EMBL" id="PHT51660.1"/>
    </source>
</evidence>
<organism evidence="7 8">
    <name type="scientific">Capsicum baccatum</name>
    <name type="common">Peruvian pepper</name>
    <dbReference type="NCBI Taxonomy" id="33114"/>
    <lineage>
        <taxon>Eukaryota</taxon>
        <taxon>Viridiplantae</taxon>
        <taxon>Streptophyta</taxon>
        <taxon>Embryophyta</taxon>
        <taxon>Tracheophyta</taxon>
        <taxon>Spermatophyta</taxon>
        <taxon>Magnoliopsida</taxon>
        <taxon>eudicotyledons</taxon>
        <taxon>Gunneridae</taxon>
        <taxon>Pentapetalae</taxon>
        <taxon>asterids</taxon>
        <taxon>lamiids</taxon>
        <taxon>Solanales</taxon>
        <taxon>Solanaceae</taxon>
        <taxon>Solanoideae</taxon>
        <taxon>Capsiceae</taxon>
        <taxon>Capsicum</taxon>
    </lineage>
</organism>
<evidence type="ECO:0000256" key="1">
    <source>
        <dbReference type="ARBA" id="ARBA00007500"/>
    </source>
</evidence>
<dbReference type="Gene3D" id="3.10.290.10">
    <property type="entry name" value="RNA-binding S4 domain"/>
    <property type="match status" value="1"/>
</dbReference>
<keyword evidence="3" id="KW-0694">RNA-binding</keyword>
<dbReference type="GO" id="GO:0006412">
    <property type="term" value="P:translation"/>
    <property type="evidence" value="ECO:0007669"/>
    <property type="project" value="InterPro"/>
</dbReference>
<keyword evidence="2" id="KW-0699">rRNA-binding</keyword>
<dbReference type="Pfam" id="PF00900">
    <property type="entry name" value="Ribosomal_S4e"/>
    <property type="match status" value="1"/>
</dbReference>